<dbReference type="CDD" id="cd02440">
    <property type="entry name" value="AdoMet_MTases"/>
    <property type="match status" value="1"/>
</dbReference>
<keyword evidence="2" id="KW-0489">Methyltransferase</keyword>
<dbReference type="GO" id="GO:0032259">
    <property type="term" value="P:methylation"/>
    <property type="evidence" value="ECO:0007669"/>
    <property type="project" value="UniProtKB-KW"/>
</dbReference>
<dbReference type="InterPro" id="IPR029063">
    <property type="entry name" value="SAM-dependent_MTases_sf"/>
</dbReference>
<dbReference type="AlphaFoldDB" id="A0A3E3E3N4"/>
<organism evidence="2 3">
    <name type="scientific">Anaerofustis stercorihominis</name>
    <dbReference type="NCBI Taxonomy" id="214853"/>
    <lineage>
        <taxon>Bacteria</taxon>
        <taxon>Bacillati</taxon>
        <taxon>Bacillota</taxon>
        <taxon>Clostridia</taxon>
        <taxon>Eubacteriales</taxon>
        <taxon>Eubacteriaceae</taxon>
        <taxon>Anaerofustis</taxon>
    </lineage>
</organism>
<dbReference type="PANTHER" id="PTHR43861">
    <property type="entry name" value="TRANS-ACONITATE 2-METHYLTRANSFERASE-RELATED"/>
    <property type="match status" value="1"/>
</dbReference>
<accession>A0A3E3E3N4</accession>
<name>A0A3E3E3N4_9FIRM</name>
<evidence type="ECO:0000313" key="3">
    <source>
        <dbReference type="Proteomes" id="UP000261212"/>
    </source>
</evidence>
<sequence>MNKSQWRFIMNIYKEKSRHAFNDYAERYDDTNCCNHAKKLYKDIIKEVENISFNSMLDVGCGTGEIINIIKNKNDKAEYYGLDLSENMIKAAGNKLGNEVDLIVSDSENLPYENNKFDLILCNDSFHHYPNPLKVLGEMHRVLKDSGYLLIGECYQPIISREIMNVFMKFGRDGDVKIYSKKEFIKMLNEVGFKDIDYKKVNHTSCVIKAKK</sequence>
<protein>
    <submittedName>
        <fullName evidence="2">SAM-dependent methyltransferase</fullName>
    </submittedName>
</protein>
<dbReference type="InterPro" id="IPR013216">
    <property type="entry name" value="Methyltransf_11"/>
</dbReference>
<dbReference type="Proteomes" id="UP000261212">
    <property type="component" value="Unassembled WGS sequence"/>
</dbReference>
<gene>
    <name evidence="2" type="ORF">DW687_00640</name>
</gene>
<dbReference type="EMBL" id="QUSM01000001">
    <property type="protein sequence ID" value="RGD75855.1"/>
    <property type="molecule type" value="Genomic_DNA"/>
</dbReference>
<dbReference type="Gene3D" id="3.40.50.150">
    <property type="entry name" value="Vaccinia Virus protein VP39"/>
    <property type="match status" value="1"/>
</dbReference>
<reference evidence="2 3" key="1">
    <citation type="submission" date="2018-08" db="EMBL/GenBank/DDBJ databases">
        <title>A genome reference for cultivated species of the human gut microbiota.</title>
        <authorList>
            <person name="Zou Y."/>
            <person name="Xue W."/>
            <person name="Luo G."/>
        </authorList>
    </citation>
    <scope>NUCLEOTIDE SEQUENCE [LARGE SCALE GENOMIC DNA]</scope>
    <source>
        <strain evidence="2 3">AM25-6</strain>
    </source>
</reference>
<dbReference type="SUPFAM" id="SSF53335">
    <property type="entry name" value="S-adenosyl-L-methionine-dependent methyltransferases"/>
    <property type="match status" value="1"/>
</dbReference>
<evidence type="ECO:0000313" key="2">
    <source>
        <dbReference type="EMBL" id="RGD75855.1"/>
    </source>
</evidence>
<comment type="caution">
    <text evidence="2">The sequence shown here is derived from an EMBL/GenBank/DDBJ whole genome shotgun (WGS) entry which is preliminary data.</text>
</comment>
<dbReference type="Pfam" id="PF08241">
    <property type="entry name" value="Methyltransf_11"/>
    <property type="match status" value="1"/>
</dbReference>
<feature type="domain" description="Methyltransferase type 11" evidence="1">
    <location>
        <begin position="57"/>
        <end position="151"/>
    </location>
</feature>
<dbReference type="GO" id="GO:0008757">
    <property type="term" value="F:S-adenosylmethionine-dependent methyltransferase activity"/>
    <property type="evidence" value="ECO:0007669"/>
    <property type="project" value="InterPro"/>
</dbReference>
<keyword evidence="2" id="KW-0808">Transferase</keyword>
<proteinExistence type="predicted"/>
<evidence type="ECO:0000259" key="1">
    <source>
        <dbReference type="Pfam" id="PF08241"/>
    </source>
</evidence>